<keyword evidence="1" id="KW-1133">Transmembrane helix</keyword>
<evidence type="ECO:0000313" key="4">
    <source>
        <dbReference type="Proteomes" id="UP000010716"/>
    </source>
</evidence>
<feature type="transmembrane region" description="Helical" evidence="1">
    <location>
        <begin position="43"/>
        <end position="61"/>
    </location>
</feature>
<dbReference type="KEGG" id="cthu:HUR95_09055"/>
<sequence>MKGNFKDVLLELGLSIAGLFLFIAGSIVNTLRRQKGLTSAQWMMGLAVLSVFLIGFGLLSLMGPEPFAVPVILIGIAGLVLSVSKLAYVFLKIGFILASTSLTRKS</sequence>
<accession>F5L7F6</accession>
<feature type="transmembrane region" description="Helical" evidence="1">
    <location>
        <begin position="12"/>
        <end position="31"/>
    </location>
</feature>
<keyword evidence="1" id="KW-0812">Transmembrane</keyword>
<dbReference type="EMBL" id="CP082237">
    <property type="protein sequence ID" value="QZT32554.1"/>
    <property type="molecule type" value="Genomic_DNA"/>
</dbReference>
<protein>
    <submittedName>
        <fullName evidence="2">Uncharacterized protein</fullName>
    </submittedName>
</protein>
<reference evidence="3" key="3">
    <citation type="submission" date="2021-08" db="EMBL/GenBank/DDBJ databases">
        <authorList>
            <person name="de Jong S."/>
            <person name="van den Broek M."/>
            <person name="Merkel A."/>
            <person name="de la Torre Cortes P."/>
            <person name="Kalamorz F."/>
            <person name="Cook G."/>
            <person name="van Loosdrecht M."/>
            <person name="McMillan D."/>
        </authorList>
    </citation>
    <scope>NUCLEOTIDE SEQUENCE</scope>
    <source>
        <strain evidence="3">TA2.A1</strain>
    </source>
</reference>
<reference evidence="2 4" key="1">
    <citation type="journal article" date="2011" name="J. Bacteriol.">
        <title>Draft genome sequence of the thermoalkaliphilic Caldalkalibacillus thermarum strain TA2.A1.</title>
        <authorList>
            <person name="Kalamorz F."/>
            <person name="Keis S."/>
            <person name="McMillan D.G."/>
            <person name="Olsson K."/>
            <person name="Stanton J.A."/>
            <person name="Stockwell P."/>
            <person name="Black M.A."/>
            <person name="Klingeman D.M."/>
            <person name="Land M.L."/>
            <person name="Han C.S."/>
            <person name="Martin S.L."/>
            <person name="Becher S.A."/>
            <person name="Peddie C.J."/>
            <person name="Morgan H.W."/>
            <person name="Matthies D."/>
            <person name="Preiss L."/>
            <person name="Meier T."/>
            <person name="Brown S.D."/>
            <person name="Cook G.M."/>
        </authorList>
    </citation>
    <scope>NUCLEOTIDE SEQUENCE [LARGE SCALE GENOMIC DNA]</scope>
    <source>
        <strain evidence="2 4">TA2.A1</strain>
    </source>
</reference>
<organism evidence="2 4">
    <name type="scientific">Caldalkalibacillus thermarum (strain TA2.A1)</name>
    <dbReference type="NCBI Taxonomy" id="986075"/>
    <lineage>
        <taxon>Bacteria</taxon>
        <taxon>Bacillati</taxon>
        <taxon>Bacillota</taxon>
        <taxon>Bacilli</taxon>
        <taxon>Bacillales</taxon>
        <taxon>Bacillaceae</taxon>
        <taxon>Caldalkalibacillus</taxon>
    </lineage>
</organism>
<dbReference type="Proteomes" id="UP000825179">
    <property type="component" value="Chromosome"/>
</dbReference>
<proteinExistence type="predicted"/>
<dbReference type="AlphaFoldDB" id="F5L7F6"/>
<dbReference type="EMBL" id="AFCE01000140">
    <property type="protein sequence ID" value="EGL82748.1"/>
    <property type="molecule type" value="Genomic_DNA"/>
</dbReference>
<keyword evidence="5" id="KW-1185">Reference proteome</keyword>
<evidence type="ECO:0000313" key="3">
    <source>
        <dbReference type="EMBL" id="QZT32554.1"/>
    </source>
</evidence>
<evidence type="ECO:0000313" key="2">
    <source>
        <dbReference type="EMBL" id="EGL82748.1"/>
    </source>
</evidence>
<keyword evidence="1" id="KW-0472">Membrane</keyword>
<feature type="transmembrane region" description="Helical" evidence="1">
    <location>
        <begin position="67"/>
        <end position="91"/>
    </location>
</feature>
<dbReference type="RefSeq" id="WP_007504855.1">
    <property type="nucleotide sequence ID" value="NZ_AFCE01000140.1"/>
</dbReference>
<evidence type="ECO:0000256" key="1">
    <source>
        <dbReference type="SAM" id="Phobius"/>
    </source>
</evidence>
<name>F5L7F6_CALTT</name>
<evidence type="ECO:0000313" key="5">
    <source>
        <dbReference type="Proteomes" id="UP000825179"/>
    </source>
</evidence>
<reference evidence="3 5" key="2">
    <citation type="journal article" date="2020" name="Extremophiles">
        <title>Genomic analysis of Caldalkalibacillus thermarum TA2.A1 reveals aerobic alkaliphilic metabolism and evolutionary hallmarks linking alkaliphilic bacteria and plant life.</title>
        <authorList>
            <person name="de Jong S.I."/>
            <person name="van den Broek M.A."/>
            <person name="Merkel A.Y."/>
            <person name="de la Torre Cortes P."/>
            <person name="Kalamorz F."/>
            <person name="Cook G.M."/>
            <person name="van Loosdrecht M.C.M."/>
            <person name="McMillan D.G.G."/>
        </authorList>
    </citation>
    <scope>NUCLEOTIDE SEQUENCE [LARGE SCALE GENOMIC DNA]</scope>
    <source>
        <strain evidence="3 5">TA2.A1</strain>
    </source>
</reference>
<dbReference type="Proteomes" id="UP000010716">
    <property type="component" value="Unassembled WGS sequence"/>
</dbReference>
<gene>
    <name evidence="2" type="ORF">CathTA2_1756</name>
    <name evidence="3" type="ORF">HUR95_09055</name>
</gene>